<name>A0A367LM38_9HYPO</name>
<organism evidence="1 2">
    <name type="scientific">Ophiocordyceps polyrhachis-furcata BCC 54312</name>
    <dbReference type="NCBI Taxonomy" id="1330021"/>
    <lineage>
        <taxon>Eukaryota</taxon>
        <taxon>Fungi</taxon>
        <taxon>Dikarya</taxon>
        <taxon>Ascomycota</taxon>
        <taxon>Pezizomycotina</taxon>
        <taxon>Sordariomycetes</taxon>
        <taxon>Hypocreomycetidae</taxon>
        <taxon>Hypocreales</taxon>
        <taxon>Ophiocordycipitaceae</taxon>
        <taxon>Ophiocordyceps</taxon>
    </lineage>
</organism>
<evidence type="ECO:0000313" key="2">
    <source>
        <dbReference type="Proteomes" id="UP000253664"/>
    </source>
</evidence>
<gene>
    <name evidence="1" type="ORF">L249_3453</name>
</gene>
<feature type="non-terminal residue" evidence="1">
    <location>
        <position position="73"/>
    </location>
</feature>
<comment type="caution">
    <text evidence="1">The sequence shown here is derived from an EMBL/GenBank/DDBJ whole genome shotgun (WGS) entry which is preliminary data.</text>
</comment>
<sequence>MRPGHGTVPSGTFARRFVVCEREALHPRLGLISEVTILGPTGTHLLECFFEGALLPFRSRTEPRDELSLFVYV</sequence>
<accession>A0A367LM38</accession>
<protein>
    <submittedName>
        <fullName evidence="1">Uncharacterized protein</fullName>
    </submittedName>
</protein>
<reference evidence="1 2" key="1">
    <citation type="journal article" date="2015" name="BMC Genomics">
        <title>Insights from the genome of Ophiocordyceps polyrhachis-furcata to pathogenicity and host specificity in insect fungi.</title>
        <authorList>
            <person name="Wichadakul D."/>
            <person name="Kobmoo N."/>
            <person name="Ingsriswang S."/>
            <person name="Tangphatsornruang S."/>
            <person name="Chantasingh D."/>
            <person name="Luangsa-ard J.J."/>
            <person name="Eurwilaichitr L."/>
        </authorList>
    </citation>
    <scope>NUCLEOTIDE SEQUENCE [LARGE SCALE GENOMIC DNA]</scope>
    <source>
        <strain evidence="1 2">BCC 54312</strain>
    </source>
</reference>
<dbReference type="Proteomes" id="UP000253664">
    <property type="component" value="Unassembled WGS sequence"/>
</dbReference>
<dbReference type="AlphaFoldDB" id="A0A367LM38"/>
<keyword evidence="2" id="KW-1185">Reference proteome</keyword>
<proteinExistence type="predicted"/>
<evidence type="ECO:0000313" key="1">
    <source>
        <dbReference type="EMBL" id="RCI15488.1"/>
    </source>
</evidence>
<dbReference type="EMBL" id="LKCN02000002">
    <property type="protein sequence ID" value="RCI15488.1"/>
    <property type="molecule type" value="Genomic_DNA"/>
</dbReference>